<keyword evidence="2" id="KW-0732">Signal</keyword>
<evidence type="ECO:0000256" key="2">
    <source>
        <dbReference type="SAM" id="SignalP"/>
    </source>
</evidence>
<name>A0AAV9WLZ4_9PEZI</name>
<feature type="region of interest" description="Disordered" evidence="1">
    <location>
        <begin position="597"/>
        <end position="652"/>
    </location>
</feature>
<keyword evidence="4" id="KW-1185">Reference proteome</keyword>
<protein>
    <submittedName>
        <fullName evidence="3">Uncharacterized protein</fullName>
    </submittedName>
</protein>
<dbReference type="Proteomes" id="UP001370758">
    <property type="component" value="Unassembled WGS sequence"/>
</dbReference>
<feature type="compositionally biased region" description="Polar residues" evidence="1">
    <location>
        <begin position="383"/>
        <end position="395"/>
    </location>
</feature>
<proteinExistence type="predicted"/>
<feature type="chain" id="PRO_5043664893" evidence="2">
    <location>
        <begin position="21"/>
        <end position="652"/>
    </location>
</feature>
<feature type="region of interest" description="Disordered" evidence="1">
    <location>
        <begin position="351"/>
        <end position="416"/>
    </location>
</feature>
<reference evidence="3 4" key="1">
    <citation type="submission" date="2023-08" db="EMBL/GenBank/DDBJ databases">
        <authorList>
            <person name="Palmer J.M."/>
        </authorList>
    </citation>
    <scope>NUCLEOTIDE SEQUENCE [LARGE SCALE GENOMIC DNA]</scope>
    <source>
        <strain evidence="3 4">TWF481</strain>
    </source>
</reference>
<accession>A0AAV9WLZ4</accession>
<evidence type="ECO:0000313" key="3">
    <source>
        <dbReference type="EMBL" id="KAK6511241.1"/>
    </source>
</evidence>
<dbReference type="EMBL" id="JAVHJL010000001">
    <property type="protein sequence ID" value="KAK6511241.1"/>
    <property type="molecule type" value="Genomic_DNA"/>
</dbReference>
<feature type="region of interest" description="Disordered" evidence="1">
    <location>
        <begin position="297"/>
        <end position="332"/>
    </location>
</feature>
<feature type="signal peptide" evidence="2">
    <location>
        <begin position="1"/>
        <end position="20"/>
    </location>
</feature>
<organism evidence="3 4">
    <name type="scientific">Arthrobotrys musiformis</name>
    <dbReference type="NCBI Taxonomy" id="47236"/>
    <lineage>
        <taxon>Eukaryota</taxon>
        <taxon>Fungi</taxon>
        <taxon>Dikarya</taxon>
        <taxon>Ascomycota</taxon>
        <taxon>Pezizomycotina</taxon>
        <taxon>Orbiliomycetes</taxon>
        <taxon>Orbiliales</taxon>
        <taxon>Orbiliaceae</taxon>
        <taxon>Arthrobotrys</taxon>
    </lineage>
</organism>
<gene>
    <name evidence="3" type="ORF">TWF481_000162</name>
</gene>
<dbReference type="AlphaFoldDB" id="A0AAV9WLZ4"/>
<comment type="caution">
    <text evidence="3">The sequence shown here is derived from an EMBL/GenBank/DDBJ whole genome shotgun (WGS) entry which is preliminary data.</text>
</comment>
<evidence type="ECO:0000256" key="1">
    <source>
        <dbReference type="SAM" id="MobiDB-lite"/>
    </source>
</evidence>
<evidence type="ECO:0000313" key="4">
    <source>
        <dbReference type="Proteomes" id="UP001370758"/>
    </source>
</evidence>
<feature type="compositionally biased region" description="Acidic residues" evidence="1">
    <location>
        <begin position="297"/>
        <end position="316"/>
    </location>
</feature>
<feature type="compositionally biased region" description="Acidic residues" evidence="1">
    <location>
        <begin position="597"/>
        <end position="616"/>
    </location>
</feature>
<sequence>MRRLAPVLLAITSTLPVTDAYAFAFLREKAHSLHVNHPIHEYNSTDPKPCQRINYLLDTGPVTGIRFWTNRDLGRAPWAFLFYADSQACDHHGNIPALVVYCNKPVENPYSFQLADFENLKGLVGNGGGMWTLKSWEEVEPNTPKWRLFIEDMNLVPGQMAVDRVGRWGDYLAAVDGDVARVKMWVTPTDRFDRPQAVLRDEGLMEEELGEGVGFERYSRGLDEAPFVTNQAATEKWAGVFGIGDIRASELVGGDPRRVVKLPATEKWAAIFGVGGVEVPPLGGMGGLGRYINDMELEEGDGGSVDSGEEKEEQFGEEVLSGGNSVKGEYNGGSMFEVPVQIKVEDEGVDWLSSSDNQGDNDDAPPSDTIPGLGNLEPDSESQRINQDPLNINSNIKEEPASARGEPALSTMPEPVEKIEATSNAIQEEEREEITNRYPRPVKQEVNSLANEPAQYGRQSNLRGGIKEEIELEDPQADGVGYGSMLSELIGNKPLERFTPMPLHAITGLEDFSPELAMGLSDNLQRQYEIADRGIRELGCGKWDWRNRRQMNRILKELGTTKDVRSLRAKRRQRELPSWKRGQLSLSERLPCQVAVGDEEDEAEDGSQDLNFDEEESPRRVRKPKVSQQEIVDLLVPASQGQGRLKKKTKTE</sequence>